<name>A0A8J8MMI0_9FIRM</name>
<organism evidence="1 2">
    <name type="scientific">Vallitalea pronyensis</name>
    <dbReference type="NCBI Taxonomy" id="1348613"/>
    <lineage>
        <taxon>Bacteria</taxon>
        <taxon>Bacillati</taxon>
        <taxon>Bacillota</taxon>
        <taxon>Clostridia</taxon>
        <taxon>Lachnospirales</taxon>
        <taxon>Vallitaleaceae</taxon>
        <taxon>Vallitalea</taxon>
    </lineage>
</organism>
<sequence>MMSQIKKEKAPYLVCVDSDGCAIDSMESKHRECFGPALIDTLGLINMQEVMDLWLHINLYSKWRGINRYQGFWQMIMTLKKRYSKQELSMYDAFGHWVETTHMFSMDALKQEMEKNHDLGMKKVHGWSRDVNNRIETMQKKSKLFEHVQPCLKVMSKHADIFVVSSANHDAIDKEWKALGIAPFVQLIGGQEYGKKEDFIKGLIEQGYDANQALMIGDAPGDMRAAAQNHIRFYPIQPQDEGWSWGMLKDKIFEELLHNHDDSNDYLEAVKRYKITLGLE</sequence>
<dbReference type="Gene3D" id="1.10.150.240">
    <property type="entry name" value="Putative phosphatase, domain 2"/>
    <property type="match status" value="1"/>
</dbReference>
<dbReference type="RefSeq" id="WP_212694893.1">
    <property type="nucleotide sequence ID" value="NZ_CP058649.1"/>
</dbReference>
<accession>A0A8J8MMI0</accession>
<dbReference type="GO" id="GO:0006281">
    <property type="term" value="P:DNA repair"/>
    <property type="evidence" value="ECO:0007669"/>
    <property type="project" value="TreeGrafter"/>
</dbReference>
<dbReference type="InterPro" id="IPR050155">
    <property type="entry name" value="HAD-like_hydrolase_sf"/>
</dbReference>
<dbReference type="Pfam" id="PF13419">
    <property type="entry name" value="HAD_2"/>
    <property type="match status" value="1"/>
</dbReference>
<dbReference type="PANTHER" id="PTHR43434">
    <property type="entry name" value="PHOSPHOGLYCOLATE PHOSPHATASE"/>
    <property type="match status" value="1"/>
</dbReference>
<dbReference type="Proteomes" id="UP000683246">
    <property type="component" value="Chromosome"/>
</dbReference>
<evidence type="ECO:0000313" key="1">
    <source>
        <dbReference type="EMBL" id="QUI24199.1"/>
    </source>
</evidence>
<evidence type="ECO:0000313" key="2">
    <source>
        <dbReference type="Proteomes" id="UP000683246"/>
    </source>
</evidence>
<dbReference type="InterPro" id="IPR036412">
    <property type="entry name" value="HAD-like_sf"/>
</dbReference>
<keyword evidence="1" id="KW-0378">Hydrolase</keyword>
<dbReference type="InterPro" id="IPR041492">
    <property type="entry name" value="HAD_2"/>
</dbReference>
<dbReference type="NCBIfam" id="TIGR01549">
    <property type="entry name" value="HAD-SF-IA-v1"/>
    <property type="match status" value="1"/>
</dbReference>
<dbReference type="SUPFAM" id="SSF56784">
    <property type="entry name" value="HAD-like"/>
    <property type="match status" value="1"/>
</dbReference>
<dbReference type="GO" id="GO:0008967">
    <property type="term" value="F:phosphoglycolate phosphatase activity"/>
    <property type="evidence" value="ECO:0007669"/>
    <property type="project" value="TreeGrafter"/>
</dbReference>
<dbReference type="KEGG" id="vpy:HZI73_18720"/>
<dbReference type="InterPro" id="IPR023198">
    <property type="entry name" value="PGP-like_dom2"/>
</dbReference>
<reference evidence="1" key="1">
    <citation type="submission" date="2020-07" db="EMBL/GenBank/DDBJ databases">
        <title>Vallitalea pronyensis genome.</title>
        <authorList>
            <person name="Postec A."/>
        </authorList>
    </citation>
    <scope>NUCLEOTIDE SEQUENCE</scope>
    <source>
        <strain evidence="1">FatNI3</strain>
    </source>
</reference>
<protein>
    <submittedName>
        <fullName evidence="1">HAD family hydrolase</fullName>
    </submittedName>
</protein>
<gene>
    <name evidence="1" type="ORF">HZI73_18720</name>
</gene>
<dbReference type="Gene3D" id="3.40.50.1000">
    <property type="entry name" value="HAD superfamily/HAD-like"/>
    <property type="match status" value="1"/>
</dbReference>
<dbReference type="AlphaFoldDB" id="A0A8J8MMI0"/>
<dbReference type="InterPro" id="IPR023214">
    <property type="entry name" value="HAD_sf"/>
</dbReference>
<dbReference type="InterPro" id="IPR006439">
    <property type="entry name" value="HAD-SF_hydro_IA"/>
</dbReference>
<keyword evidence="2" id="KW-1185">Reference proteome</keyword>
<dbReference type="PANTHER" id="PTHR43434:SF1">
    <property type="entry name" value="PHOSPHOGLYCOLATE PHOSPHATASE"/>
    <property type="match status" value="1"/>
</dbReference>
<dbReference type="CDD" id="cd01427">
    <property type="entry name" value="HAD_like"/>
    <property type="match status" value="1"/>
</dbReference>
<proteinExistence type="predicted"/>
<dbReference type="EMBL" id="CP058649">
    <property type="protein sequence ID" value="QUI24199.1"/>
    <property type="molecule type" value="Genomic_DNA"/>
</dbReference>